<comment type="caution">
    <text evidence="3">The sequence shown here is derived from an EMBL/GenBank/DDBJ whole genome shotgun (WGS) entry which is preliminary data.</text>
</comment>
<evidence type="ECO:0000256" key="1">
    <source>
        <dbReference type="ARBA" id="ARBA00022857"/>
    </source>
</evidence>
<gene>
    <name evidence="3" type="ORF">ABUW04_11955</name>
</gene>
<protein>
    <submittedName>
        <fullName evidence="3">NADP-dependent oxidoreductase</fullName>
        <ecNumber evidence="3">1.-.-.-</ecNumber>
    </submittedName>
</protein>
<dbReference type="InterPro" id="IPR011032">
    <property type="entry name" value="GroES-like_sf"/>
</dbReference>
<evidence type="ECO:0000259" key="2">
    <source>
        <dbReference type="SMART" id="SM00829"/>
    </source>
</evidence>
<dbReference type="GO" id="GO:0016491">
    <property type="term" value="F:oxidoreductase activity"/>
    <property type="evidence" value="ECO:0007669"/>
    <property type="project" value="UniProtKB-KW"/>
</dbReference>
<dbReference type="EC" id="1.-.-.-" evidence="3"/>
<dbReference type="SMART" id="SM00829">
    <property type="entry name" value="PKS_ER"/>
    <property type="match status" value="1"/>
</dbReference>
<dbReference type="InterPro" id="IPR036291">
    <property type="entry name" value="NAD(P)-bd_dom_sf"/>
</dbReference>
<dbReference type="SUPFAM" id="SSF50129">
    <property type="entry name" value="GroES-like"/>
    <property type="match status" value="1"/>
</dbReference>
<keyword evidence="4" id="KW-1185">Reference proteome</keyword>
<keyword evidence="1" id="KW-0521">NADP</keyword>
<evidence type="ECO:0000313" key="3">
    <source>
        <dbReference type="EMBL" id="MFC1438977.1"/>
    </source>
</evidence>
<reference evidence="3 4" key="1">
    <citation type="submission" date="2024-06" db="EMBL/GenBank/DDBJ databases">
        <authorList>
            <person name="Lee S.D."/>
        </authorList>
    </citation>
    <scope>NUCLEOTIDE SEQUENCE [LARGE SCALE GENOMIC DNA]</scope>
    <source>
        <strain evidence="3 4">N1-10</strain>
    </source>
</reference>
<dbReference type="Gene3D" id="3.90.180.10">
    <property type="entry name" value="Medium-chain alcohol dehydrogenases, catalytic domain"/>
    <property type="match status" value="1"/>
</dbReference>
<dbReference type="SUPFAM" id="SSF51735">
    <property type="entry name" value="NAD(P)-binding Rossmann-fold domains"/>
    <property type="match status" value="1"/>
</dbReference>
<dbReference type="Pfam" id="PF08240">
    <property type="entry name" value="ADH_N"/>
    <property type="match status" value="1"/>
</dbReference>
<organism evidence="3 4">
    <name type="scientific">Streptacidiphilus jeojiensis</name>
    <dbReference type="NCBI Taxonomy" id="3229225"/>
    <lineage>
        <taxon>Bacteria</taxon>
        <taxon>Bacillati</taxon>
        <taxon>Actinomycetota</taxon>
        <taxon>Actinomycetes</taxon>
        <taxon>Kitasatosporales</taxon>
        <taxon>Streptomycetaceae</taxon>
        <taxon>Streptacidiphilus</taxon>
    </lineage>
</organism>
<feature type="domain" description="Enoyl reductase (ER)" evidence="2">
    <location>
        <begin position="11"/>
        <end position="300"/>
    </location>
</feature>
<name>A0ABV6XLB6_9ACTN</name>
<dbReference type="Gene3D" id="3.40.50.720">
    <property type="entry name" value="NAD(P)-binding Rossmann-like Domain"/>
    <property type="match status" value="1"/>
</dbReference>
<evidence type="ECO:0000313" key="4">
    <source>
        <dbReference type="Proteomes" id="UP001592581"/>
    </source>
</evidence>
<dbReference type="PANTHER" id="PTHR44154">
    <property type="entry name" value="QUINONE OXIDOREDUCTASE"/>
    <property type="match status" value="1"/>
</dbReference>
<dbReference type="Pfam" id="PF13602">
    <property type="entry name" value="ADH_zinc_N_2"/>
    <property type="match status" value="1"/>
</dbReference>
<dbReference type="PANTHER" id="PTHR44154:SF1">
    <property type="entry name" value="QUINONE OXIDOREDUCTASE"/>
    <property type="match status" value="1"/>
</dbReference>
<dbReference type="RefSeq" id="WP_380564491.1">
    <property type="nucleotide sequence ID" value="NZ_JBEUKS010000003.1"/>
</dbReference>
<sequence length="302" mass="30473">MPYAAVLTGYGSPQTLVWTEVALPAPGPGQIRIRVHAAGVGPTDLKIRRGDLRKVFPLPDPAVLGFEAAGTVDALGPGVTGVSPGDEVAALLPTLGGYGEYALASAWTLKPATVSWADAAALPASAEAAVGVLRQLGVAAGETLLVLGGAGSVGVIATQLAVSQGLTVFSATGPSDEQFAKDLGAIPVRYGPALLAQMRGHVGTVDAVLDAAGRGGLRDAVELAGGPARVITLADEHAADFGVALSAPTPDRAPDAVEQTMPLLASGHLRLRAQRLLPMRDAAQAHALLEAGTAHEKIILTA</sequence>
<dbReference type="InterPro" id="IPR020843">
    <property type="entry name" value="ER"/>
</dbReference>
<dbReference type="CDD" id="cd05289">
    <property type="entry name" value="MDR_like_2"/>
    <property type="match status" value="1"/>
</dbReference>
<dbReference type="Proteomes" id="UP001592581">
    <property type="component" value="Unassembled WGS sequence"/>
</dbReference>
<dbReference type="InterPro" id="IPR013154">
    <property type="entry name" value="ADH-like_N"/>
</dbReference>
<dbReference type="EMBL" id="JBEUKS010000003">
    <property type="protein sequence ID" value="MFC1438977.1"/>
    <property type="molecule type" value="Genomic_DNA"/>
</dbReference>
<proteinExistence type="predicted"/>
<keyword evidence="3" id="KW-0560">Oxidoreductase</keyword>
<dbReference type="InterPro" id="IPR051603">
    <property type="entry name" value="Zinc-ADH_QOR/CCCR"/>
</dbReference>
<accession>A0ABV6XLB6</accession>